<reference evidence="1" key="1">
    <citation type="journal article" date="2007" name="Science">
        <title>Draft genome of the filarial nematode parasite Brugia malayi.</title>
        <authorList>
            <person name="Ghedin E."/>
            <person name="Wang S."/>
            <person name="Spiro D."/>
            <person name="Caler E."/>
            <person name="Zhao Q."/>
            <person name="Crabtree J."/>
            <person name="Allen J.E."/>
            <person name="Delcher A.L."/>
            <person name="Guiliano D.B."/>
            <person name="Miranda-Saavedra D."/>
            <person name="Angiuoli S.V."/>
            <person name="Creasy T."/>
            <person name="Amedeo P."/>
            <person name="Haas B."/>
            <person name="El-Sayed N.M."/>
            <person name="Wortman J.R."/>
            <person name="Feldblyum T."/>
            <person name="Tallon L."/>
            <person name="Schatz M."/>
            <person name="Shumway M."/>
            <person name="Koo H."/>
            <person name="Salzberg S.L."/>
            <person name="Schobel S."/>
            <person name="Pertea M."/>
            <person name="Pop M."/>
            <person name="White O."/>
            <person name="Barton G.J."/>
            <person name="Carlow C.K."/>
            <person name="Crawford M.J."/>
            <person name="Daub J."/>
            <person name="Dimmic M.W."/>
            <person name="Estes C.F."/>
            <person name="Foster J.M."/>
            <person name="Ganatra M."/>
            <person name="Gregory W.F."/>
            <person name="Johnson N.M."/>
            <person name="Jin J."/>
            <person name="Komuniecki R."/>
            <person name="Korf I."/>
            <person name="Kumar S."/>
            <person name="Laney S."/>
            <person name="Li B.W."/>
            <person name="Li W."/>
            <person name="Lindblom T.H."/>
            <person name="Lustigman S."/>
            <person name="Ma D."/>
            <person name="Maina C.V."/>
            <person name="Martin D.M."/>
            <person name="McCarter J.P."/>
            <person name="McReynolds L."/>
            <person name="Mitreva M."/>
            <person name="Nutman T.B."/>
            <person name="Parkinson J."/>
            <person name="Peregrin-Alvarez J.M."/>
            <person name="Poole C."/>
            <person name="Ren Q."/>
            <person name="Saunders L."/>
            <person name="Sluder A.E."/>
            <person name="Smith K."/>
            <person name="Stanke M."/>
            <person name="Unnasch T.R."/>
            <person name="Ware J."/>
            <person name="Wei A.D."/>
            <person name="Weil G."/>
            <person name="Williams D.J."/>
            <person name="Zhang Y."/>
            <person name="Williams S.A."/>
            <person name="Fraser-Liggett C."/>
            <person name="Slatko B."/>
            <person name="Blaxter M.L."/>
            <person name="Scott A.L."/>
        </authorList>
    </citation>
    <scope>NUCLEOTIDE SEQUENCE</scope>
    <source>
        <strain evidence="1">FR3</strain>
    </source>
</reference>
<dbReference type="EMBL" id="LN855543">
    <property type="protein sequence ID" value="CDQ06521.1"/>
    <property type="molecule type" value="Genomic_DNA"/>
</dbReference>
<name>A0A1I9G8U4_BRUMA</name>
<organism evidence="1">
    <name type="scientific">Brugia malayi</name>
    <name type="common">Filarial nematode worm</name>
    <dbReference type="NCBI Taxonomy" id="6279"/>
    <lineage>
        <taxon>Eukaryota</taxon>
        <taxon>Metazoa</taxon>
        <taxon>Ecdysozoa</taxon>
        <taxon>Nematoda</taxon>
        <taxon>Chromadorea</taxon>
        <taxon>Rhabditida</taxon>
        <taxon>Spirurina</taxon>
        <taxon>Spiruromorpha</taxon>
        <taxon>Filarioidea</taxon>
        <taxon>Onchocercidae</taxon>
        <taxon>Brugia</taxon>
    </lineage>
</organism>
<sequence length="83" mass="8971">MDGTLGEFRGRQWCSGIIAPSHGADPGSTPGWRRWALPVFDACLQLHQGLLQVAIVTEGHISGVGGAYPFLIRSLSFHRALKT</sequence>
<protein>
    <submittedName>
        <fullName evidence="1">Bm8188</fullName>
    </submittedName>
</protein>
<accession>A0A1I9G8U4</accession>
<reference evidence="1" key="2">
    <citation type="submission" date="2012-12" db="EMBL/GenBank/DDBJ databases">
        <authorList>
            <consortium name="WormBase Consortium"/>
            <person name="Ghedin E."/>
            <person name="Paulini M."/>
        </authorList>
    </citation>
    <scope>NUCLEOTIDE SEQUENCE</scope>
    <source>
        <strain evidence="1">FR3</strain>
    </source>
</reference>
<dbReference type="AlphaFoldDB" id="A0A1I9G8U4"/>
<evidence type="ECO:0000313" key="1">
    <source>
        <dbReference type="EMBL" id="CDQ06521.1"/>
    </source>
</evidence>
<proteinExistence type="predicted"/>
<gene>
    <name evidence="1" type="primary">Bm8188</name>
    <name evidence="1" type="ORF">BM_Bm8188</name>
</gene>